<feature type="compositionally biased region" description="Low complexity" evidence="1">
    <location>
        <begin position="545"/>
        <end position="558"/>
    </location>
</feature>
<dbReference type="PANTHER" id="PTHR40788:SF2">
    <property type="entry name" value="CLR5 DOMAIN-CONTAINING PROTEIN"/>
    <property type="match status" value="1"/>
</dbReference>
<sequence length="706" mass="80286">MHRWFMARFTNADPTWKDARNLRDSFLLPYLSVELLKKDPAIFLGLLHNRIHHTADMWAAFDSKELTAAWASGFLDVDFNESCVVLHGSQYGHLVPWEAESAHRSDIIGFPRARLVIEAQARLLRFLRRVVDQILEEADLGTPSGSAKFTDMANSGSKKSGNVAYWSQFTYQPFSAPPIFNMDTIVTETKAQLDAAADHLWLLQTQPSYMRRYVRSIQQNAVVKDLLRKDAFRIITREVVQDISVVWFWDSVLDEFLHAKSLHDRFRDNIAPGQPLPRKYDEALGALELMLVNAMHHQSKHLGAIIPQRPGFHHNWTFERTPAGLFLMKRKKDTPITELFDADPLEWCLLELQGAPDDQCRLDRAMLFDFLDEHLAQCSTKDRARVDEILFTKLSTYAATSELLSTVRLHRPQNKYRVITDVIRTEDRFAWRFYIKEKEPSLKARTTSEALLKQFCDMGPPSGRKDADSLKHFDATYKTLHDFWKSLSTAFRETTAAQNLPEDDEERILGFLAMHENAEHAKAVHAEREQIVREIKASAARPGEASLQAQSSTAAAPAKPESQHRRTKIKTRPLEPAVDPSPIDIPNDNATPDEPGTKVTVTHKRSLDVLTAMFPASSGQDASRLVDWDTFVLAMADAGFSARNNGGSAVVFQSDRPGAMVHGGKIIFHKPHPVPKIDPVMLHSMGRRMRRWFDWCRDSFVLDSSQ</sequence>
<feature type="region of interest" description="Disordered" evidence="1">
    <location>
        <begin position="539"/>
        <end position="598"/>
    </location>
</feature>
<keyword evidence="3" id="KW-1185">Reference proteome</keyword>
<evidence type="ECO:0000313" key="3">
    <source>
        <dbReference type="Proteomes" id="UP001521184"/>
    </source>
</evidence>
<protein>
    <submittedName>
        <fullName evidence="2">Uncharacterized protein</fullName>
    </submittedName>
</protein>
<dbReference type="Proteomes" id="UP001521184">
    <property type="component" value="Unassembled WGS sequence"/>
</dbReference>
<reference evidence="2 3" key="1">
    <citation type="journal article" date="2023" name="Plant Dis.">
        <title>First Report of Diplodia intermedia Causing Canker and Dieback Diseases on Apple Trees in Canada.</title>
        <authorList>
            <person name="Ellouze W."/>
            <person name="Ilyukhin E."/>
            <person name="Sulman M."/>
            <person name="Ali S."/>
        </authorList>
    </citation>
    <scope>NUCLEOTIDE SEQUENCE [LARGE SCALE GENOMIC DNA]</scope>
    <source>
        <strain evidence="2 3">M45-28</strain>
    </source>
</reference>
<comment type="caution">
    <text evidence="2">The sequence shown here is derived from an EMBL/GenBank/DDBJ whole genome shotgun (WGS) entry which is preliminary data.</text>
</comment>
<name>A0ABR3TLD8_9PEZI</name>
<proteinExistence type="predicted"/>
<evidence type="ECO:0000313" key="2">
    <source>
        <dbReference type="EMBL" id="KAL1640177.1"/>
    </source>
</evidence>
<dbReference type="EMBL" id="JAKEKT020000053">
    <property type="protein sequence ID" value="KAL1640177.1"/>
    <property type="molecule type" value="Genomic_DNA"/>
</dbReference>
<gene>
    <name evidence="2" type="ORF">SLS58_007128</name>
</gene>
<organism evidence="2 3">
    <name type="scientific">Diplodia intermedia</name>
    <dbReference type="NCBI Taxonomy" id="856260"/>
    <lineage>
        <taxon>Eukaryota</taxon>
        <taxon>Fungi</taxon>
        <taxon>Dikarya</taxon>
        <taxon>Ascomycota</taxon>
        <taxon>Pezizomycotina</taxon>
        <taxon>Dothideomycetes</taxon>
        <taxon>Dothideomycetes incertae sedis</taxon>
        <taxon>Botryosphaeriales</taxon>
        <taxon>Botryosphaeriaceae</taxon>
        <taxon>Diplodia</taxon>
    </lineage>
</organism>
<evidence type="ECO:0000256" key="1">
    <source>
        <dbReference type="SAM" id="MobiDB-lite"/>
    </source>
</evidence>
<accession>A0ABR3TLD8</accession>
<dbReference type="PANTHER" id="PTHR40788">
    <property type="entry name" value="CLR5 DOMAIN-CONTAINING PROTEIN-RELATED"/>
    <property type="match status" value="1"/>
</dbReference>